<evidence type="ECO:0000256" key="6">
    <source>
        <dbReference type="ARBA" id="ARBA00023136"/>
    </source>
</evidence>
<protein>
    <submittedName>
        <fullName evidence="9">Tumor necrosis factor receptor superfamily member 19L</fullName>
    </submittedName>
</protein>
<evidence type="ECO:0000256" key="4">
    <source>
        <dbReference type="ARBA" id="ARBA00022692"/>
    </source>
</evidence>
<dbReference type="EMBL" id="JAOTOJ010000004">
    <property type="protein sequence ID" value="KAK9402631.1"/>
    <property type="molecule type" value="Genomic_DNA"/>
</dbReference>
<dbReference type="PRINTS" id="PR01970">
    <property type="entry name" value="TNFACTORR19L"/>
</dbReference>
<keyword evidence="6 8" id="KW-0472">Membrane</keyword>
<dbReference type="GO" id="GO:0006915">
    <property type="term" value="P:apoptotic process"/>
    <property type="evidence" value="ECO:0007669"/>
    <property type="project" value="TreeGrafter"/>
</dbReference>
<keyword evidence="3" id="KW-1003">Cell membrane</keyword>
<name>A0AAW1BK32_CROAD</name>
<comment type="subcellular location">
    <subcellularLocation>
        <location evidence="1">Cell membrane</location>
        <topology evidence="1">Single-pass membrane protein</topology>
    </subcellularLocation>
</comment>
<dbReference type="Pfam" id="PF12606">
    <property type="entry name" value="RELT"/>
    <property type="match status" value="1"/>
</dbReference>
<evidence type="ECO:0000313" key="9">
    <source>
        <dbReference type="EMBL" id="KAK9402631.1"/>
    </source>
</evidence>
<dbReference type="PANTHER" id="PTHR47397">
    <property type="entry name" value="TUMOR NECROSIS FACTOR RECEPTOR SUPERFAMILY MEMBER 19L"/>
    <property type="match status" value="1"/>
</dbReference>
<proteinExistence type="inferred from homology"/>
<sequence length="494" mass="54040">MACKPCPAGSFSPTSGLGFCSLHTPCEAKKRVHLHIGTATADTWCGACLPGYYSPEGETDPRSPCLPCLAAPSGVPGCQGSRKPPARLSRNAEAPPRRGEKTALNGTRDGKPDDSATQYAVLAIVPVFCIMGLLGILFCNLLMKKGYHCTAQKETDEEAAKSDRTGNSSGYKTEDLNEDTIGVLVRLITEKKENAAVLEEMLKEYHSKQLTQPTYKPVNKLHLLPQIPHICQHQDHLHTIQGLAMRSGPSCTRCSQKKWPEMLRSTEAVSSRVQPGEITILSVGRFRVARIPEQRANPTELKTISEGRVSKRLSFDCPSAEKKEQRNICGRCASGAPSRPLCLGWARAKVAASWLFSLLLGPPLGQTLLGGGLGSSRGPSQLAQRLQRTQGFGEADRRSPFALRYPFARLRGSSVTRQPGRVGRERKKPLLIAAQDLAELWRLCHAKQGGGAWPAPRSGLLPVLSPGLFIAHPSWCDVKRNGPYRKFRFYYVDE</sequence>
<evidence type="ECO:0000256" key="5">
    <source>
        <dbReference type="ARBA" id="ARBA00022989"/>
    </source>
</evidence>
<reference evidence="9 10" key="1">
    <citation type="journal article" date="2024" name="Proc. Natl. Acad. Sci. U.S.A.">
        <title>The genetic regulatory architecture and epigenomic basis for age-related changes in rattlesnake venom.</title>
        <authorList>
            <person name="Hogan M.P."/>
            <person name="Holding M.L."/>
            <person name="Nystrom G.S."/>
            <person name="Colston T.J."/>
            <person name="Bartlett D.A."/>
            <person name="Mason A.J."/>
            <person name="Ellsworth S.A."/>
            <person name="Rautsaw R.M."/>
            <person name="Lawrence K.C."/>
            <person name="Strickland J.L."/>
            <person name="He B."/>
            <person name="Fraser P."/>
            <person name="Margres M.J."/>
            <person name="Gilbert D.M."/>
            <person name="Gibbs H.L."/>
            <person name="Parkinson C.L."/>
            <person name="Rokyta D.R."/>
        </authorList>
    </citation>
    <scope>NUCLEOTIDE SEQUENCE [LARGE SCALE GENOMIC DNA]</scope>
    <source>
        <strain evidence="9">DRR0105</strain>
    </source>
</reference>
<evidence type="ECO:0000256" key="7">
    <source>
        <dbReference type="SAM" id="MobiDB-lite"/>
    </source>
</evidence>
<evidence type="ECO:0000256" key="8">
    <source>
        <dbReference type="SAM" id="Phobius"/>
    </source>
</evidence>
<dbReference type="InterPro" id="IPR022248">
    <property type="entry name" value="TNF_rcpt_RELT"/>
</dbReference>
<dbReference type="InterPro" id="IPR022333">
    <property type="entry name" value="TNFR_19-like"/>
</dbReference>
<evidence type="ECO:0000256" key="2">
    <source>
        <dbReference type="ARBA" id="ARBA00008688"/>
    </source>
</evidence>
<feature type="transmembrane region" description="Helical" evidence="8">
    <location>
        <begin position="119"/>
        <end position="143"/>
    </location>
</feature>
<dbReference type="GO" id="GO:0005886">
    <property type="term" value="C:plasma membrane"/>
    <property type="evidence" value="ECO:0007669"/>
    <property type="project" value="UniProtKB-SubCell"/>
</dbReference>
<evidence type="ECO:0000256" key="3">
    <source>
        <dbReference type="ARBA" id="ARBA00022475"/>
    </source>
</evidence>
<accession>A0AAW1BK32</accession>
<keyword evidence="10" id="KW-1185">Reference proteome</keyword>
<keyword evidence="4 8" id="KW-0812">Transmembrane</keyword>
<comment type="caution">
    <text evidence="9">The sequence shown here is derived from an EMBL/GenBank/DDBJ whole genome shotgun (WGS) entry which is preliminary data.</text>
</comment>
<dbReference type="AlphaFoldDB" id="A0AAW1BK32"/>
<dbReference type="Proteomes" id="UP001474421">
    <property type="component" value="Unassembled WGS sequence"/>
</dbReference>
<evidence type="ECO:0000256" key="1">
    <source>
        <dbReference type="ARBA" id="ARBA00004162"/>
    </source>
</evidence>
<evidence type="ECO:0000313" key="10">
    <source>
        <dbReference type="Proteomes" id="UP001474421"/>
    </source>
</evidence>
<comment type="similarity">
    <text evidence="2">Belongs to the RELT family.</text>
</comment>
<dbReference type="Gene3D" id="2.10.50.10">
    <property type="entry name" value="Tumor Necrosis Factor Receptor, subunit A, domain 2"/>
    <property type="match status" value="1"/>
</dbReference>
<organism evidence="9 10">
    <name type="scientific">Crotalus adamanteus</name>
    <name type="common">Eastern diamondback rattlesnake</name>
    <dbReference type="NCBI Taxonomy" id="8729"/>
    <lineage>
        <taxon>Eukaryota</taxon>
        <taxon>Metazoa</taxon>
        <taxon>Chordata</taxon>
        <taxon>Craniata</taxon>
        <taxon>Vertebrata</taxon>
        <taxon>Euteleostomi</taxon>
        <taxon>Lepidosauria</taxon>
        <taxon>Squamata</taxon>
        <taxon>Bifurcata</taxon>
        <taxon>Unidentata</taxon>
        <taxon>Episquamata</taxon>
        <taxon>Toxicofera</taxon>
        <taxon>Serpentes</taxon>
        <taxon>Colubroidea</taxon>
        <taxon>Viperidae</taxon>
        <taxon>Crotalinae</taxon>
        <taxon>Crotalus</taxon>
    </lineage>
</organism>
<feature type="region of interest" description="Disordered" evidence="7">
    <location>
        <begin position="76"/>
        <end position="112"/>
    </location>
</feature>
<keyword evidence="9" id="KW-0675">Receptor</keyword>
<keyword evidence="5 8" id="KW-1133">Transmembrane helix</keyword>
<gene>
    <name evidence="9" type="ORF">NXF25_010987</name>
</gene>
<dbReference type="PANTHER" id="PTHR47397:SF1">
    <property type="entry name" value="TUMOR NECROSIS FACTOR RECEPTOR SUPERFAMILY MEMBER 19L"/>
    <property type="match status" value="1"/>
</dbReference>